<sequence>MALRVLGFEVKGFGGLVLWVLRRRHGVPPGAVAAGYAGEQAVTLALLVFAMAVETVVVDLLLAAVGVPGWVRYPVLVAGVYGVLFGLMTAATCATRPHVVTGEELRVRYGAYFDLRVPRELITGVRAGRGADEKRLVSVVDGHLRVAVGSRTNVTVELARPVTAVRPLGRRAEVTRVTFFADDPKAVVAALRPGVAASP</sequence>
<protein>
    <recommendedName>
        <fullName evidence="4">Integral membrane protein</fullName>
    </recommendedName>
</protein>
<gene>
    <name evidence="2" type="ORF">MF672_014130</name>
</gene>
<evidence type="ECO:0000313" key="2">
    <source>
        <dbReference type="EMBL" id="MCK2214914.1"/>
    </source>
</evidence>
<dbReference type="Proteomes" id="UP001317259">
    <property type="component" value="Unassembled WGS sequence"/>
</dbReference>
<keyword evidence="1" id="KW-0472">Membrane</keyword>
<accession>A0ABT0FRE7</accession>
<keyword evidence="1" id="KW-0812">Transmembrane</keyword>
<dbReference type="RefSeq" id="WP_242374347.1">
    <property type="nucleotide sequence ID" value="NZ_JAKRKC020000001.1"/>
</dbReference>
<reference evidence="2 3" key="1">
    <citation type="submission" date="2022-04" db="EMBL/GenBank/DDBJ databases">
        <title>Genome draft of Actinomadura sp. ATCC 31491.</title>
        <authorList>
            <person name="Shi X."/>
            <person name="Du Y."/>
        </authorList>
    </citation>
    <scope>NUCLEOTIDE SEQUENCE [LARGE SCALE GENOMIC DNA]</scope>
    <source>
        <strain evidence="2 3">ATCC 31491</strain>
    </source>
</reference>
<evidence type="ECO:0008006" key="4">
    <source>
        <dbReference type="Google" id="ProtNLM"/>
    </source>
</evidence>
<keyword evidence="1" id="KW-1133">Transmembrane helix</keyword>
<dbReference type="EMBL" id="JAKRKC020000001">
    <property type="protein sequence ID" value="MCK2214914.1"/>
    <property type="molecule type" value="Genomic_DNA"/>
</dbReference>
<evidence type="ECO:0000313" key="3">
    <source>
        <dbReference type="Proteomes" id="UP001317259"/>
    </source>
</evidence>
<proteinExistence type="predicted"/>
<feature type="transmembrane region" description="Helical" evidence="1">
    <location>
        <begin position="43"/>
        <end position="66"/>
    </location>
</feature>
<keyword evidence="3" id="KW-1185">Reference proteome</keyword>
<organism evidence="2 3">
    <name type="scientific">Actinomadura luzonensis</name>
    <dbReference type="NCBI Taxonomy" id="2805427"/>
    <lineage>
        <taxon>Bacteria</taxon>
        <taxon>Bacillati</taxon>
        <taxon>Actinomycetota</taxon>
        <taxon>Actinomycetes</taxon>
        <taxon>Streptosporangiales</taxon>
        <taxon>Thermomonosporaceae</taxon>
        <taxon>Actinomadura</taxon>
    </lineage>
</organism>
<comment type="caution">
    <text evidence="2">The sequence shown here is derived from an EMBL/GenBank/DDBJ whole genome shotgun (WGS) entry which is preliminary data.</text>
</comment>
<name>A0ABT0FRE7_9ACTN</name>
<evidence type="ECO:0000256" key="1">
    <source>
        <dbReference type="SAM" id="Phobius"/>
    </source>
</evidence>
<feature type="transmembrane region" description="Helical" evidence="1">
    <location>
        <begin position="73"/>
        <end position="91"/>
    </location>
</feature>